<comment type="caution">
    <text evidence="3">The sequence shown here is derived from an EMBL/GenBank/DDBJ whole genome shotgun (WGS) entry which is preliminary data.</text>
</comment>
<organism evidence="3 5">
    <name type="scientific">Orbilia oligospora</name>
    <name type="common">Nematode-trapping fungus</name>
    <name type="synonym">Arthrobotrys oligospora</name>
    <dbReference type="NCBI Taxonomy" id="2813651"/>
    <lineage>
        <taxon>Eukaryota</taxon>
        <taxon>Fungi</taxon>
        <taxon>Dikarya</taxon>
        <taxon>Ascomycota</taxon>
        <taxon>Pezizomycotina</taxon>
        <taxon>Orbiliomycetes</taxon>
        <taxon>Orbiliales</taxon>
        <taxon>Orbiliaceae</taxon>
        <taxon>Orbilia</taxon>
    </lineage>
</organism>
<evidence type="ECO:0000313" key="5">
    <source>
        <dbReference type="Proteomes" id="UP000483672"/>
    </source>
</evidence>
<gene>
    <name evidence="2" type="ORF">TWF106_004876</name>
    <name evidence="3" type="ORF">TWF191_005304</name>
</gene>
<accession>A0A6G1MF49</accession>
<dbReference type="Proteomes" id="UP000472727">
    <property type="component" value="Unassembled WGS sequence"/>
</dbReference>
<dbReference type="EMBL" id="WIPF01000028">
    <property type="protein sequence ID" value="KAF3225255.1"/>
    <property type="molecule type" value="Genomic_DNA"/>
</dbReference>
<dbReference type="Gene3D" id="1.20.1170.10">
    <property type="match status" value="1"/>
</dbReference>
<name>A0A6G1MF49_ORBOL</name>
<evidence type="ECO:0000313" key="2">
    <source>
        <dbReference type="EMBL" id="KAF3223483.1"/>
    </source>
</evidence>
<reference evidence="4 5" key="1">
    <citation type="submission" date="2019-06" db="EMBL/GenBank/DDBJ databases">
        <authorList>
            <person name="Palmer J.M."/>
        </authorList>
    </citation>
    <scope>NUCLEOTIDE SEQUENCE [LARGE SCALE GENOMIC DNA]</scope>
    <source>
        <strain evidence="2 4">TWF106</strain>
        <strain evidence="3 5">TWF191</strain>
    </source>
</reference>
<evidence type="ECO:0000256" key="1">
    <source>
        <dbReference type="SAM" id="MobiDB-lite"/>
    </source>
</evidence>
<dbReference type="Proteomes" id="UP000483672">
    <property type="component" value="Unassembled WGS sequence"/>
</dbReference>
<proteinExistence type="predicted"/>
<dbReference type="SUPFAM" id="SSF58100">
    <property type="entry name" value="Bacterial hemolysins"/>
    <property type="match status" value="1"/>
</dbReference>
<evidence type="ECO:0000313" key="4">
    <source>
        <dbReference type="Proteomes" id="UP000472727"/>
    </source>
</evidence>
<feature type="region of interest" description="Disordered" evidence="1">
    <location>
        <begin position="1"/>
        <end position="30"/>
    </location>
</feature>
<dbReference type="EMBL" id="WIWS01000022">
    <property type="protein sequence ID" value="KAF3223483.1"/>
    <property type="molecule type" value="Genomic_DNA"/>
</dbReference>
<evidence type="ECO:0000313" key="3">
    <source>
        <dbReference type="EMBL" id="KAF3225255.1"/>
    </source>
</evidence>
<sequence length="438" mass="49112">MALPISTATVPLDNKPPTPTPKWNPKTDAEKKLSDTLSKLSRSSAICFDTYKEPSGEVKLKFILNSQGVNDLQAYVLMGMQFPGDNATFETKMPKSYFDVVSKIDSTIWQRTRDEFVKISKSCQTFHDEQLYKILNAASTTRDYAKSAIHDLSQAQFINLRENLLILLSDKYRTMPPDQDYKDAEATANQTLKKLGRNAESSKADIADIKIGLAAFKSNTTKLKTEVLALAASYDKKHKLSDGSEVNVSEMADSKHADAVTKLLNAQKAERKESKDMTFWKVMAYIFCKSDSKAEQMVGSGAALISDYELNHAVKDARAEVSNLDAKERAVAQLIIYVGTLESQFKTIENSMDKAIVAMGDLYNLFDNQSTYYKDLVGNFTYVQNLLDEPSYRARAGGIIDAVNQTISSLGKLQQSAEEFYKFNTETTVEYKKFEIWE</sequence>
<protein>
    <submittedName>
        <fullName evidence="3">Uncharacterized protein</fullName>
    </submittedName>
</protein>
<dbReference type="AlphaFoldDB" id="A0A6G1MF49"/>